<dbReference type="PANTHER" id="PTHR34144">
    <property type="entry name" value="CHROMOSOME 8, WHOLE GENOME SHOTGUN SEQUENCE"/>
    <property type="match status" value="1"/>
</dbReference>
<dbReference type="Pfam" id="PF11735">
    <property type="entry name" value="CAP59_mtransfer"/>
    <property type="match status" value="1"/>
</dbReference>
<feature type="transmembrane region" description="Helical" evidence="2">
    <location>
        <begin position="93"/>
        <end position="114"/>
    </location>
</feature>
<dbReference type="OMA" id="HADIQSW"/>
<keyword evidence="2" id="KW-1133">Transmembrane helix</keyword>
<evidence type="ECO:0000256" key="2">
    <source>
        <dbReference type="SAM" id="Phobius"/>
    </source>
</evidence>
<dbReference type="InterPro" id="IPR021047">
    <property type="entry name" value="Mannosyltransferase_CMT1"/>
</dbReference>
<evidence type="ECO:0008006" key="5">
    <source>
        <dbReference type="Google" id="ProtNLM"/>
    </source>
</evidence>
<proteinExistence type="predicted"/>
<accession>U1HMR2</accession>
<reference evidence="4" key="1">
    <citation type="journal article" date="2014" name="BMC Genomics">
        <title>Genome characteristics reveal the impact of lichenization on lichen-forming fungus Endocarpon pusillum Hedwig (Verrucariales, Ascomycota).</title>
        <authorList>
            <person name="Wang Y.-Y."/>
            <person name="Liu B."/>
            <person name="Zhang X.-Y."/>
            <person name="Zhou Q.-M."/>
            <person name="Zhang T."/>
            <person name="Li H."/>
            <person name="Yu Y.-F."/>
            <person name="Zhang X.-L."/>
            <person name="Hao X.-Y."/>
            <person name="Wang M."/>
            <person name="Wang L."/>
            <person name="Wei J.-C."/>
        </authorList>
    </citation>
    <scope>NUCLEOTIDE SEQUENCE [LARGE SCALE GENOMIC DNA]</scope>
    <source>
        <strain evidence="4">Z07020 / HMAS-L-300199</strain>
    </source>
</reference>
<dbReference type="Proteomes" id="UP000019373">
    <property type="component" value="Unassembled WGS sequence"/>
</dbReference>
<dbReference type="PANTHER" id="PTHR34144:SF8">
    <property type="entry name" value="GLYCOSYLTRANSFERASE FAMILY 69 PROTEIN"/>
    <property type="match status" value="1"/>
</dbReference>
<dbReference type="EMBL" id="KE721204">
    <property type="protein sequence ID" value="ERF71605.1"/>
    <property type="molecule type" value="Genomic_DNA"/>
</dbReference>
<evidence type="ECO:0000256" key="1">
    <source>
        <dbReference type="SAM" id="MobiDB-lite"/>
    </source>
</evidence>
<evidence type="ECO:0000313" key="3">
    <source>
        <dbReference type="EMBL" id="ERF71605.1"/>
    </source>
</evidence>
<keyword evidence="2" id="KW-0812">Transmembrane</keyword>
<name>U1HMR2_ENDPU</name>
<gene>
    <name evidence="3" type="ORF">EPUS_00594</name>
</gene>
<dbReference type="eggNOG" id="ENOG502RYQA">
    <property type="taxonomic scope" value="Eukaryota"/>
</dbReference>
<sequence>MSHRPFYLSQPDSPERESLANRSSFDLSAEDPESQVLFSSSYSHGHHIAFFDKVQSFLRGRGFNLNFNKLLRTKRQRRRGKKGLCQWPGRRRLCFAFQAFLVAVLLLATFIAIVRPSYSKPPARYHELLLLAQSSSEAGRANPGKEKVFIAASIFDPKGNLARGAWGKSLLSLIDLLGPSNVFLSVYENDAGPVAKAALEELEEKTTCEHSIVFEDKLPPDAVPEIQLPDGTMRRRRIAYLAEVRNRALRPLDSSSTKFDKLLFLNDVMLDPVNAVQLLFATNAESGKADYRAACAMDFSNPFKFYDTFASRDLEGYSMGLPIYPWFSSAGRAESRQDVFDQTDSVRVRSCWGGMVAFDAKYFQSTADDFDDLDAAGGITGANFTGFRFRGEEELFWEAAECCLIQADIQNPDEGETGIYMNPYVRVAYDTTTLSWLGLSRRIERLYTPFQYLINIVAGLPRFNPRRAQQTWQEVQEKVWVPNTTLPSGGSFNVIDRIATHAGFCGTRTLQVLKEDPQAGEKNWEFVPLPNG</sequence>
<dbReference type="GeneID" id="19235655"/>
<dbReference type="OrthoDB" id="262547at2759"/>
<evidence type="ECO:0000313" key="4">
    <source>
        <dbReference type="Proteomes" id="UP000019373"/>
    </source>
</evidence>
<keyword evidence="4" id="KW-1185">Reference proteome</keyword>
<dbReference type="HOGENOM" id="CLU_022271_0_0_1"/>
<dbReference type="AlphaFoldDB" id="U1HMR2"/>
<protein>
    <recommendedName>
        <fullName evidence="5">Glycosyltransferase family 69 protein</fullName>
    </recommendedName>
</protein>
<keyword evidence="2" id="KW-0472">Membrane</keyword>
<dbReference type="RefSeq" id="XP_007802814.1">
    <property type="nucleotide sequence ID" value="XM_007804623.1"/>
</dbReference>
<feature type="region of interest" description="Disordered" evidence="1">
    <location>
        <begin position="1"/>
        <end position="27"/>
    </location>
</feature>
<organism evidence="3 4">
    <name type="scientific">Endocarpon pusillum (strain Z07020 / HMAS-L-300199)</name>
    <name type="common">Lichen-forming fungus</name>
    <dbReference type="NCBI Taxonomy" id="1263415"/>
    <lineage>
        <taxon>Eukaryota</taxon>
        <taxon>Fungi</taxon>
        <taxon>Dikarya</taxon>
        <taxon>Ascomycota</taxon>
        <taxon>Pezizomycotina</taxon>
        <taxon>Eurotiomycetes</taxon>
        <taxon>Chaetothyriomycetidae</taxon>
        <taxon>Verrucariales</taxon>
        <taxon>Verrucariaceae</taxon>
        <taxon>Endocarpon</taxon>
    </lineage>
</organism>